<sequence>MNSLAKENVRTICYYSTKTGKVNWYFTSSRNNLDIKFSKEIRWKELKLNIELASDLEVTSNDQDINTRKLLSQTQKISLLLSNLQIAIRRQNLNCAIEIATQLYNIDQLGLLQKLSIISLDDVILLEDYPYLLFIITVYPTIKVELDMVLRIVECLVKSNRRDYLPDDDSFVVQNINLDFLIEIEKKNLNDLEISLIYSLYLRASYGGLDNDIYMLIGYCHLWKDRFMGQNRDIWDNHLLKTPTTLDSKIAIEGETVSIIQDSVNFYICPNMLKDINININARCGCKINEDKLKKIIWYCSSGVNTRGNSKDFLQYRRKYYPVFAKLENIINTSINTYSSSKIKIE</sequence>
<reference evidence="1" key="1">
    <citation type="journal article" date="2020" name="Nature">
        <title>Giant virus diversity and host interactions through global metagenomics.</title>
        <authorList>
            <person name="Schulz F."/>
            <person name="Roux S."/>
            <person name="Paez-Espino D."/>
            <person name="Jungbluth S."/>
            <person name="Walsh D.A."/>
            <person name="Denef V.J."/>
            <person name="McMahon K.D."/>
            <person name="Konstantinidis K.T."/>
            <person name="Eloe-Fadrosh E.A."/>
            <person name="Kyrpides N.C."/>
            <person name="Woyke T."/>
        </authorList>
    </citation>
    <scope>NUCLEOTIDE SEQUENCE</scope>
    <source>
        <strain evidence="1">GVMAG-M-3300023179-150</strain>
    </source>
</reference>
<evidence type="ECO:0000313" key="1">
    <source>
        <dbReference type="EMBL" id="QHT24739.1"/>
    </source>
</evidence>
<name>A0A6C0E904_9ZZZZ</name>
<protein>
    <submittedName>
        <fullName evidence="1">Uncharacterized protein</fullName>
    </submittedName>
</protein>
<organism evidence="1">
    <name type="scientific">viral metagenome</name>
    <dbReference type="NCBI Taxonomy" id="1070528"/>
    <lineage>
        <taxon>unclassified sequences</taxon>
        <taxon>metagenomes</taxon>
        <taxon>organismal metagenomes</taxon>
    </lineage>
</organism>
<dbReference type="EMBL" id="MN739748">
    <property type="protein sequence ID" value="QHT24739.1"/>
    <property type="molecule type" value="Genomic_DNA"/>
</dbReference>
<dbReference type="AlphaFoldDB" id="A0A6C0E904"/>
<proteinExistence type="predicted"/>
<accession>A0A6C0E904</accession>